<reference evidence="2 3" key="1">
    <citation type="submission" date="2019-03" db="EMBL/GenBank/DDBJ databases">
        <title>Genomic Encyclopedia of Type Strains, Phase IV (KMG-IV): sequencing the most valuable type-strain genomes for metagenomic binning, comparative biology and taxonomic classification.</title>
        <authorList>
            <person name="Goeker M."/>
        </authorList>
    </citation>
    <scope>NUCLEOTIDE SEQUENCE [LARGE SCALE GENOMIC DNA]</scope>
    <source>
        <strain evidence="2 3">DSM 19580</strain>
    </source>
</reference>
<dbReference type="OrthoDB" id="9803916at2"/>
<dbReference type="AlphaFoldDB" id="A0A4R3Z4U9"/>
<dbReference type="Proteomes" id="UP000295719">
    <property type="component" value="Unassembled WGS sequence"/>
</dbReference>
<proteinExistence type="predicted"/>
<evidence type="ECO:0000313" key="2">
    <source>
        <dbReference type="EMBL" id="TCW00227.1"/>
    </source>
</evidence>
<gene>
    <name evidence="2" type="ORF">EDC52_101575</name>
</gene>
<dbReference type="EMBL" id="SMCR01000001">
    <property type="protein sequence ID" value="TCW00227.1"/>
    <property type="molecule type" value="Genomic_DNA"/>
</dbReference>
<evidence type="ECO:0000313" key="3">
    <source>
        <dbReference type="Proteomes" id="UP000295719"/>
    </source>
</evidence>
<dbReference type="Gene3D" id="3.60.15.10">
    <property type="entry name" value="Ribonuclease Z/Hydroxyacylglutathione hydrolase-like"/>
    <property type="match status" value="1"/>
</dbReference>
<dbReference type="InterPro" id="IPR036866">
    <property type="entry name" value="RibonucZ/Hydroxyglut_hydro"/>
</dbReference>
<sequence>MTRVTIVSGLNGKTPAAVLVEIRGYRILLDLGMGPTPGELPDVAGIPAPDAIFLSHAHEDHIGGLSLRARWGHPPVYASAATWSRISFSAVPQQDRRRLAESGNGHIGPLPIITGRSGHAPGGIWLHFPHGQGLTYTGDWSLESRLIPFDYPPAAAILLTDASYGDRDECLASQQQHFLAALDRGAVVPLPAGGRAADVALFLLEKGLRPRLCPEVREDIRLQRDTADRALRPLLASLLAMQPPGTDWRSDQVILCCDASGQRGLAAELMTQPGFRFIFSSHVAPGTPAAALLGAEQATWLPWNVHPRLTQVVMLADLTAARRVVPLFVNRQQCARLEARLGGRACWQAELSF</sequence>
<keyword evidence="3" id="KW-1185">Reference proteome</keyword>
<accession>A0A4R3Z4U9</accession>
<organism evidence="2 3">
    <name type="scientific">Biostraticola tofi</name>
    <dbReference type="NCBI Taxonomy" id="466109"/>
    <lineage>
        <taxon>Bacteria</taxon>
        <taxon>Pseudomonadati</taxon>
        <taxon>Pseudomonadota</taxon>
        <taxon>Gammaproteobacteria</taxon>
        <taxon>Enterobacterales</taxon>
        <taxon>Bruguierivoracaceae</taxon>
        <taxon>Biostraticola</taxon>
    </lineage>
</organism>
<protein>
    <submittedName>
        <fullName evidence="2">Metallo-beta-lactamase superfamily protein</fullName>
    </submittedName>
</protein>
<dbReference type="RefSeq" id="WP_131863771.1">
    <property type="nucleotide sequence ID" value="NZ_SMCR01000001.1"/>
</dbReference>
<evidence type="ECO:0000259" key="1">
    <source>
        <dbReference type="SMART" id="SM00849"/>
    </source>
</evidence>
<dbReference type="InterPro" id="IPR001279">
    <property type="entry name" value="Metallo-B-lactamas"/>
</dbReference>
<dbReference type="Pfam" id="PF00753">
    <property type="entry name" value="Lactamase_B"/>
    <property type="match status" value="1"/>
</dbReference>
<dbReference type="SMART" id="SM00849">
    <property type="entry name" value="Lactamase_B"/>
    <property type="match status" value="1"/>
</dbReference>
<comment type="caution">
    <text evidence="2">The sequence shown here is derived from an EMBL/GenBank/DDBJ whole genome shotgun (WGS) entry which is preliminary data.</text>
</comment>
<dbReference type="SUPFAM" id="SSF56281">
    <property type="entry name" value="Metallo-hydrolase/oxidoreductase"/>
    <property type="match status" value="1"/>
</dbReference>
<feature type="domain" description="Metallo-beta-lactamase" evidence="1">
    <location>
        <begin position="14"/>
        <end position="182"/>
    </location>
</feature>
<name>A0A4R3Z4U9_9GAMM</name>